<evidence type="ECO:0000256" key="17">
    <source>
        <dbReference type="ARBA" id="ARBA00048623"/>
    </source>
</evidence>
<dbReference type="EC" id="2.7.8.26" evidence="5 19"/>
<reference evidence="21" key="1">
    <citation type="journal article" date="2020" name="mSystems">
        <title>Genome- and Community-Level Interaction Insights into Carbon Utilization and Element Cycling Functions of Hydrothermarchaeota in Hydrothermal Sediment.</title>
        <authorList>
            <person name="Zhou Z."/>
            <person name="Liu Y."/>
            <person name="Xu W."/>
            <person name="Pan J."/>
            <person name="Luo Z.H."/>
            <person name="Li M."/>
        </authorList>
    </citation>
    <scope>NUCLEOTIDE SEQUENCE [LARGE SCALE GENOMIC DNA]</scope>
    <source>
        <strain evidence="21">SpSt-604</strain>
        <strain evidence="20">SpSt-640</strain>
    </source>
</reference>
<feature type="transmembrane region" description="Helical" evidence="19">
    <location>
        <begin position="194"/>
        <end position="212"/>
    </location>
</feature>
<feature type="transmembrane region" description="Helical" evidence="19">
    <location>
        <begin position="112"/>
        <end position="131"/>
    </location>
</feature>
<evidence type="ECO:0000256" key="12">
    <source>
        <dbReference type="ARBA" id="ARBA00022989"/>
    </source>
</evidence>
<comment type="similarity">
    <text evidence="4 19">Belongs to the CobS family.</text>
</comment>
<evidence type="ECO:0000256" key="6">
    <source>
        <dbReference type="ARBA" id="ARBA00015850"/>
    </source>
</evidence>
<evidence type="ECO:0000256" key="19">
    <source>
        <dbReference type="HAMAP-Rule" id="MF_00719"/>
    </source>
</evidence>
<keyword evidence="12 19" id="KW-1133">Transmembrane helix</keyword>
<evidence type="ECO:0000313" key="20">
    <source>
        <dbReference type="EMBL" id="HGQ77721.1"/>
    </source>
</evidence>
<comment type="catalytic activity">
    <reaction evidence="18 19">
        <text>alpha-ribazole 5'-phosphate + adenosylcob(III)inamide-GDP = adenosylcob(III)alamin 5'-phosphate + GMP + H(+)</text>
        <dbReference type="Rhea" id="RHEA:23560"/>
        <dbReference type="ChEBI" id="CHEBI:15378"/>
        <dbReference type="ChEBI" id="CHEBI:57918"/>
        <dbReference type="ChEBI" id="CHEBI:58115"/>
        <dbReference type="ChEBI" id="CHEBI:60487"/>
        <dbReference type="ChEBI" id="CHEBI:60493"/>
        <dbReference type="EC" id="2.7.8.26"/>
    </reaction>
</comment>
<evidence type="ECO:0000256" key="5">
    <source>
        <dbReference type="ARBA" id="ARBA00013200"/>
    </source>
</evidence>
<evidence type="ECO:0000256" key="14">
    <source>
        <dbReference type="ARBA" id="ARBA00025228"/>
    </source>
</evidence>
<feature type="transmembrane region" description="Helical" evidence="19">
    <location>
        <begin position="168"/>
        <end position="188"/>
    </location>
</feature>
<dbReference type="GO" id="GO:0051073">
    <property type="term" value="F:adenosylcobinamide-GDP ribazoletransferase activity"/>
    <property type="evidence" value="ECO:0007669"/>
    <property type="project" value="UniProtKB-UniRule"/>
</dbReference>
<name>A0A7C4RZ82_FERPE</name>
<evidence type="ECO:0000256" key="18">
    <source>
        <dbReference type="ARBA" id="ARBA00049504"/>
    </source>
</evidence>
<proteinExistence type="inferred from homology"/>
<dbReference type="InterPro" id="IPR003805">
    <property type="entry name" value="CobS"/>
</dbReference>
<feature type="transmembrane region" description="Helical" evidence="19">
    <location>
        <begin position="35"/>
        <end position="53"/>
    </location>
</feature>
<dbReference type="HAMAP" id="MF_00719">
    <property type="entry name" value="CobS"/>
    <property type="match status" value="1"/>
</dbReference>
<evidence type="ECO:0000256" key="13">
    <source>
        <dbReference type="ARBA" id="ARBA00023136"/>
    </source>
</evidence>
<dbReference type="GO" id="GO:0008818">
    <property type="term" value="F:cobalamin 5'-phosphate synthase activity"/>
    <property type="evidence" value="ECO:0007669"/>
    <property type="project" value="UniProtKB-UniRule"/>
</dbReference>
<evidence type="ECO:0000256" key="4">
    <source>
        <dbReference type="ARBA" id="ARBA00010561"/>
    </source>
</evidence>
<comment type="caution">
    <text evidence="21">The sequence shown here is derived from an EMBL/GenBank/DDBJ whole genome shotgun (WGS) entry which is preliminary data.</text>
</comment>
<evidence type="ECO:0000256" key="11">
    <source>
        <dbReference type="ARBA" id="ARBA00022842"/>
    </source>
</evidence>
<evidence type="ECO:0000256" key="15">
    <source>
        <dbReference type="ARBA" id="ARBA00032605"/>
    </source>
</evidence>
<dbReference type="GO" id="GO:0009236">
    <property type="term" value="P:cobalamin biosynthetic process"/>
    <property type="evidence" value="ECO:0007669"/>
    <property type="project" value="UniProtKB-UniRule"/>
</dbReference>
<evidence type="ECO:0000256" key="8">
    <source>
        <dbReference type="ARBA" id="ARBA00022573"/>
    </source>
</evidence>
<gene>
    <name evidence="19" type="primary">cobS</name>
    <name evidence="21" type="ORF">ENT72_08450</name>
    <name evidence="20" type="ORF">ENU12_07470</name>
</gene>
<comment type="cofactor">
    <cofactor evidence="1 19">
        <name>Mg(2+)</name>
        <dbReference type="ChEBI" id="CHEBI:18420"/>
    </cofactor>
</comment>
<evidence type="ECO:0000256" key="2">
    <source>
        <dbReference type="ARBA" id="ARBA00004651"/>
    </source>
</evidence>
<evidence type="ECO:0000313" key="21">
    <source>
        <dbReference type="EMBL" id="HGU42920.1"/>
    </source>
</evidence>
<feature type="transmembrane region" description="Helical" evidence="19">
    <location>
        <begin position="65"/>
        <end position="91"/>
    </location>
</feature>
<accession>A0A7C4RZ82</accession>
<dbReference type="EMBL" id="DSZT01000276">
    <property type="protein sequence ID" value="HGU42920.1"/>
    <property type="molecule type" value="Genomic_DNA"/>
</dbReference>
<evidence type="ECO:0000256" key="3">
    <source>
        <dbReference type="ARBA" id="ARBA00004663"/>
    </source>
</evidence>
<dbReference type="Pfam" id="PF02654">
    <property type="entry name" value="CobS"/>
    <property type="match status" value="1"/>
</dbReference>
<dbReference type="EMBL" id="DTBH01000153">
    <property type="protein sequence ID" value="HGQ77721.1"/>
    <property type="molecule type" value="Genomic_DNA"/>
</dbReference>
<dbReference type="UniPathway" id="UPA00148">
    <property type="reaction ID" value="UER00238"/>
</dbReference>
<comment type="catalytic activity">
    <reaction evidence="17 19">
        <text>alpha-ribazole + adenosylcob(III)inamide-GDP = adenosylcob(III)alamin + GMP + H(+)</text>
        <dbReference type="Rhea" id="RHEA:16049"/>
        <dbReference type="ChEBI" id="CHEBI:10329"/>
        <dbReference type="ChEBI" id="CHEBI:15378"/>
        <dbReference type="ChEBI" id="CHEBI:18408"/>
        <dbReference type="ChEBI" id="CHEBI:58115"/>
        <dbReference type="ChEBI" id="CHEBI:60487"/>
        <dbReference type="EC" id="2.7.8.26"/>
    </reaction>
</comment>
<evidence type="ECO:0000256" key="1">
    <source>
        <dbReference type="ARBA" id="ARBA00001946"/>
    </source>
</evidence>
<evidence type="ECO:0000256" key="7">
    <source>
        <dbReference type="ARBA" id="ARBA00022475"/>
    </source>
</evidence>
<keyword evidence="8 19" id="KW-0169">Cobalamin biosynthesis</keyword>
<keyword evidence="10 19" id="KW-0812">Transmembrane</keyword>
<comment type="subcellular location">
    <subcellularLocation>
        <location evidence="2 19">Cell membrane</location>
        <topology evidence="2 19">Multi-pass membrane protein</topology>
    </subcellularLocation>
</comment>
<comment type="pathway">
    <text evidence="3 19">Cofactor biosynthesis; adenosylcobalamin biosynthesis; adenosylcobalamin from cob(II)yrinate a,c-diamide: step 7/7.</text>
</comment>
<dbReference type="AlphaFoldDB" id="A0A7C4RZ82"/>
<keyword evidence="13 19" id="KW-0472">Membrane</keyword>
<dbReference type="GO" id="GO:0005886">
    <property type="term" value="C:plasma membrane"/>
    <property type="evidence" value="ECO:0007669"/>
    <property type="project" value="UniProtKB-SubCell"/>
</dbReference>
<dbReference type="PANTHER" id="PTHR34148">
    <property type="entry name" value="ADENOSYLCOBINAMIDE-GDP RIBAZOLETRANSFERASE"/>
    <property type="match status" value="1"/>
</dbReference>
<evidence type="ECO:0000256" key="16">
    <source>
        <dbReference type="ARBA" id="ARBA00032853"/>
    </source>
</evidence>
<evidence type="ECO:0000256" key="10">
    <source>
        <dbReference type="ARBA" id="ARBA00022692"/>
    </source>
</evidence>
<feature type="transmembrane region" description="Helical" evidence="19">
    <location>
        <begin position="137"/>
        <end position="156"/>
    </location>
</feature>
<organism evidence="21">
    <name type="scientific">Fervidobacterium pennivorans</name>
    <dbReference type="NCBI Taxonomy" id="93466"/>
    <lineage>
        <taxon>Bacteria</taxon>
        <taxon>Thermotogati</taxon>
        <taxon>Thermotogota</taxon>
        <taxon>Thermotogae</taxon>
        <taxon>Thermotogales</taxon>
        <taxon>Fervidobacteriaceae</taxon>
        <taxon>Fervidobacterium</taxon>
    </lineage>
</organism>
<dbReference type="PANTHER" id="PTHR34148:SF1">
    <property type="entry name" value="ADENOSYLCOBINAMIDE-GDP RIBAZOLETRANSFERASE"/>
    <property type="match status" value="1"/>
</dbReference>
<feature type="transmembrane region" description="Helical" evidence="19">
    <location>
        <begin position="224"/>
        <end position="245"/>
    </location>
</feature>
<keyword evidence="11 19" id="KW-0460">Magnesium</keyword>
<evidence type="ECO:0000256" key="9">
    <source>
        <dbReference type="ARBA" id="ARBA00022679"/>
    </source>
</evidence>
<keyword evidence="9 19" id="KW-0808">Transferase</keyword>
<sequence>MVNLLEEIALAFSFLSRLPIQLGNIKDWEVKVKKMPAYFPIVGYAPGFMYYVGSLLQSKYPNLSVLISLSFVSLGFYFFDLFHFDGLLDMFDGFLNQSSKERRLEIMSKGNVGPFAVFYGTLYVIVFWELFKRSNPIVFLFGSVFGRYTMDVVMLFSKPAKPTGLGALFFPFNKILVFYAMITTLPLVLLGVKLYTLSLIISWIVGIIIALISKKKIDGVTGDVLGGSCLIGQMITILSLACLTIG</sequence>
<keyword evidence="7 19" id="KW-1003">Cell membrane</keyword>
<comment type="function">
    <text evidence="14 19">Joins adenosylcobinamide-GDP and alpha-ribazole to generate adenosylcobalamin (Ado-cobalamin). Also synthesizes adenosylcobalamin 5'-phosphate from adenosylcobinamide-GDP and alpha-ribazole 5'-phosphate.</text>
</comment>
<protein>
    <recommendedName>
        <fullName evidence="6 19">Adenosylcobinamide-GDP ribazoletransferase</fullName>
        <ecNumber evidence="5 19">2.7.8.26</ecNumber>
    </recommendedName>
    <alternativeName>
        <fullName evidence="16 19">Cobalamin synthase</fullName>
    </alternativeName>
    <alternativeName>
        <fullName evidence="15 19">Cobalamin-5'-phosphate synthase</fullName>
    </alternativeName>
</protein>